<comment type="caution">
    <text evidence="5">The sequence shown here is derived from an EMBL/GenBank/DDBJ whole genome shotgun (WGS) entry which is preliminary data.</text>
</comment>
<dbReference type="RefSeq" id="WP_181339446.1">
    <property type="nucleotide sequence ID" value="NZ_JAAKDE010000010.1"/>
</dbReference>
<dbReference type="CDD" id="cd05936">
    <property type="entry name" value="FC-FACS_FadD_like"/>
    <property type="match status" value="1"/>
</dbReference>
<evidence type="ECO:0000256" key="1">
    <source>
        <dbReference type="ARBA" id="ARBA00006432"/>
    </source>
</evidence>
<protein>
    <submittedName>
        <fullName evidence="5">Long-chain fatty acid--CoA ligase</fullName>
    </submittedName>
</protein>
<evidence type="ECO:0000259" key="4">
    <source>
        <dbReference type="Pfam" id="PF13193"/>
    </source>
</evidence>
<dbReference type="AlphaFoldDB" id="A0A8J6I103"/>
<proteinExistence type="inferred from homology"/>
<dbReference type="InterPro" id="IPR000873">
    <property type="entry name" value="AMP-dep_synth/lig_dom"/>
</dbReference>
<name>A0A8J6I103_9FIRM</name>
<keyword evidence="6" id="KW-1185">Reference proteome</keyword>
<evidence type="ECO:0000256" key="2">
    <source>
        <dbReference type="ARBA" id="ARBA00022598"/>
    </source>
</evidence>
<dbReference type="InterPro" id="IPR020845">
    <property type="entry name" value="AMP-binding_CS"/>
</dbReference>
<evidence type="ECO:0000259" key="3">
    <source>
        <dbReference type="Pfam" id="PF00501"/>
    </source>
</evidence>
<dbReference type="Pfam" id="PF13193">
    <property type="entry name" value="AMP-binding_C"/>
    <property type="match status" value="1"/>
</dbReference>
<dbReference type="NCBIfam" id="NF004837">
    <property type="entry name" value="PRK06187.1"/>
    <property type="match status" value="1"/>
</dbReference>
<dbReference type="Pfam" id="PF00501">
    <property type="entry name" value="AMP-binding"/>
    <property type="match status" value="1"/>
</dbReference>
<keyword evidence="2 5" id="KW-0436">Ligase</keyword>
<dbReference type="InterPro" id="IPR025110">
    <property type="entry name" value="AMP-bd_C"/>
</dbReference>
<dbReference type="EMBL" id="JAAKDE010000010">
    <property type="protein sequence ID" value="MBA2132998.1"/>
    <property type="molecule type" value="Genomic_DNA"/>
</dbReference>
<reference evidence="5" key="1">
    <citation type="submission" date="2020-06" db="EMBL/GenBank/DDBJ databases">
        <title>Novel chitinolytic bacterium.</title>
        <authorList>
            <person name="Ungkulpasvich U."/>
            <person name="Kosugi A."/>
            <person name="Uke A."/>
        </authorList>
    </citation>
    <scope>NUCLEOTIDE SEQUENCE</scope>
    <source>
        <strain evidence="5">UUS1-1</strain>
    </source>
</reference>
<dbReference type="Gene3D" id="3.40.50.12780">
    <property type="entry name" value="N-terminal domain of ligase-like"/>
    <property type="match status" value="1"/>
</dbReference>
<evidence type="ECO:0000313" key="5">
    <source>
        <dbReference type="EMBL" id="MBA2132998.1"/>
    </source>
</evidence>
<dbReference type="Gene3D" id="3.30.300.30">
    <property type="match status" value="1"/>
</dbReference>
<dbReference type="InterPro" id="IPR050237">
    <property type="entry name" value="ATP-dep_AMP-bd_enzyme"/>
</dbReference>
<dbReference type="PROSITE" id="PS00455">
    <property type="entry name" value="AMP_BINDING"/>
    <property type="match status" value="1"/>
</dbReference>
<feature type="domain" description="AMP-binding enzyme C-terminal" evidence="4">
    <location>
        <begin position="453"/>
        <end position="527"/>
    </location>
</feature>
<dbReference type="PANTHER" id="PTHR43767:SF1">
    <property type="entry name" value="NONRIBOSOMAL PEPTIDE SYNTHASE PES1 (EUROFUNG)-RELATED"/>
    <property type="match status" value="1"/>
</dbReference>
<dbReference type="Proteomes" id="UP000657177">
    <property type="component" value="Unassembled WGS sequence"/>
</dbReference>
<dbReference type="PANTHER" id="PTHR43767">
    <property type="entry name" value="LONG-CHAIN-FATTY-ACID--COA LIGASE"/>
    <property type="match status" value="1"/>
</dbReference>
<dbReference type="FunFam" id="3.30.300.30:FF:000008">
    <property type="entry name" value="2,3-dihydroxybenzoate-AMP ligase"/>
    <property type="match status" value="1"/>
</dbReference>
<dbReference type="FunFam" id="3.40.50.12780:FF:000003">
    <property type="entry name" value="Long-chain-fatty-acid--CoA ligase FadD"/>
    <property type="match status" value="1"/>
</dbReference>
<accession>A0A8J6I103</accession>
<sequence length="538" mass="59101">MKNGTTPKWLEQYEPGVAAHLEYPKLTLGQVLHETSRKYPDHTAFIYLDQKWTYREFNALVSKMANVLIELGLNPGDTAGIYLPNSPQFLIAYYGILRSGGIAVPINPMLSGEDLAFIIKDAQLKVIVAPVEAVQLMEQAKTPKLKIISTALTGQLDPASNPAAPGALSLEELLTNAADTDPQVPIDHTAIANLQYTGGTTGRSKGAVLTHFNLLANAIQFREWFKNVYTDGDGRFLGVIPFFHIYGLTTTINSPILTGSSIILHSRFDINEIMQSINKYKPNLFMGVPAMYAAIAMRDNQGYDLSSIRACVSGSSPLPPAVQKRFEEVTGGKLVEGYGLSECSPVVTVTPIYGTIKPGSIGVPISDTQVKIVDPQTGEEITTSGEIGELLVKGPQVMQGYWNNPEETALVLTEDGWLHTGDLVYMDDDGYIYIADRLKDMIIMGGEKIYPRELEDFFYTHPAVKEVAVTGIPHPLRGEVPKAFVVLKEGAAVTEKELRQYCLDHLSKFKVPKIQIIDALPRNAVGKVLRRLLREEGL</sequence>
<dbReference type="InterPro" id="IPR042099">
    <property type="entry name" value="ANL_N_sf"/>
</dbReference>
<dbReference type="InterPro" id="IPR045851">
    <property type="entry name" value="AMP-bd_C_sf"/>
</dbReference>
<comment type="similarity">
    <text evidence="1">Belongs to the ATP-dependent AMP-binding enzyme family.</text>
</comment>
<dbReference type="GO" id="GO:0016878">
    <property type="term" value="F:acid-thiol ligase activity"/>
    <property type="evidence" value="ECO:0007669"/>
    <property type="project" value="UniProtKB-ARBA"/>
</dbReference>
<evidence type="ECO:0000313" key="6">
    <source>
        <dbReference type="Proteomes" id="UP000657177"/>
    </source>
</evidence>
<feature type="domain" description="AMP-dependent synthetase/ligase" evidence="3">
    <location>
        <begin position="33"/>
        <end position="402"/>
    </location>
</feature>
<organism evidence="5 6">
    <name type="scientific">Capillibacterium thermochitinicola</name>
    <dbReference type="NCBI Taxonomy" id="2699427"/>
    <lineage>
        <taxon>Bacteria</taxon>
        <taxon>Bacillati</taxon>
        <taxon>Bacillota</taxon>
        <taxon>Capillibacterium</taxon>
    </lineage>
</organism>
<dbReference type="SUPFAM" id="SSF56801">
    <property type="entry name" value="Acetyl-CoA synthetase-like"/>
    <property type="match status" value="1"/>
</dbReference>
<gene>
    <name evidence="5" type="ORF">G5B42_05505</name>
</gene>